<dbReference type="Pfam" id="PF02704">
    <property type="entry name" value="GASA"/>
    <property type="match status" value="1"/>
</dbReference>
<dbReference type="Proteomes" id="UP001497516">
    <property type="component" value="Chromosome 1"/>
</dbReference>
<evidence type="ECO:0000313" key="2">
    <source>
        <dbReference type="EMBL" id="CAL1355602.1"/>
    </source>
</evidence>
<evidence type="ECO:0000256" key="1">
    <source>
        <dbReference type="SAM" id="SignalP"/>
    </source>
</evidence>
<accession>A0AAV2CGE1</accession>
<evidence type="ECO:0000313" key="3">
    <source>
        <dbReference type="Proteomes" id="UP001497516"/>
    </source>
</evidence>
<keyword evidence="1" id="KW-0732">Signal</keyword>
<keyword evidence="3" id="KW-1185">Reference proteome</keyword>
<organism evidence="2 3">
    <name type="scientific">Linum trigynum</name>
    <dbReference type="NCBI Taxonomy" id="586398"/>
    <lineage>
        <taxon>Eukaryota</taxon>
        <taxon>Viridiplantae</taxon>
        <taxon>Streptophyta</taxon>
        <taxon>Embryophyta</taxon>
        <taxon>Tracheophyta</taxon>
        <taxon>Spermatophyta</taxon>
        <taxon>Magnoliopsida</taxon>
        <taxon>eudicotyledons</taxon>
        <taxon>Gunneridae</taxon>
        <taxon>Pentapetalae</taxon>
        <taxon>rosids</taxon>
        <taxon>fabids</taxon>
        <taxon>Malpighiales</taxon>
        <taxon>Linaceae</taxon>
        <taxon>Linum</taxon>
    </lineage>
</organism>
<feature type="chain" id="PRO_5043752010" evidence="1">
    <location>
        <begin position="24"/>
        <end position="86"/>
    </location>
</feature>
<name>A0AAV2CGE1_9ROSI</name>
<dbReference type="AlphaFoldDB" id="A0AAV2CGE1"/>
<proteinExistence type="predicted"/>
<dbReference type="EMBL" id="OZ034813">
    <property type="protein sequence ID" value="CAL1355602.1"/>
    <property type="molecule type" value="Genomic_DNA"/>
</dbReference>
<protein>
    <submittedName>
        <fullName evidence="2">Uncharacterized protein</fullName>
    </submittedName>
</protein>
<feature type="signal peptide" evidence="1">
    <location>
        <begin position="1"/>
        <end position="23"/>
    </location>
</feature>
<reference evidence="2 3" key="1">
    <citation type="submission" date="2024-04" db="EMBL/GenBank/DDBJ databases">
        <authorList>
            <person name="Fracassetti M."/>
        </authorList>
    </citation>
    <scope>NUCLEOTIDE SEQUENCE [LARGE SCALE GENOMIC DNA]</scope>
</reference>
<dbReference type="InterPro" id="IPR003854">
    <property type="entry name" value="GASA"/>
</dbReference>
<sequence>MAISRLLVATAVLSFLMLQLTHAHDHHQSNVVSELARSSDGGSTKLDRDKVCIARCQLSRAPFHCKPACKTWCILCSCVPSGTEDN</sequence>
<gene>
    <name evidence="2" type="ORF">LTRI10_LOCUS3355</name>
</gene>